<dbReference type="InterPro" id="IPR000504">
    <property type="entry name" value="RRM_dom"/>
</dbReference>
<keyword evidence="3" id="KW-0863">Zinc-finger</keyword>
<keyword evidence="5 6" id="KW-0694">RNA-binding</keyword>
<evidence type="ECO:0000256" key="7">
    <source>
        <dbReference type="SAM" id="MobiDB-lite"/>
    </source>
</evidence>
<feature type="domain" description="RRM" evidence="8">
    <location>
        <begin position="123"/>
        <end position="195"/>
    </location>
</feature>
<gene>
    <name evidence="9" type="ORF">CEUSTIGMA_g8840.t1</name>
</gene>
<comment type="caution">
    <text evidence="9">The sequence shown here is derived from an EMBL/GenBank/DDBJ whole genome shotgun (WGS) entry which is preliminary data.</text>
</comment>
<evidence type="ECO:0000313" key="10">
    <source>
        <dbReference type="Proteomes" id="UP000232323"/>
    </source>
</evidence>
<dbReference type="PROSITE" id="PS50102">
    <property type="entry name" value="RRM"/>
    <property type="match status" value="2"/>
</dbReference>
<evidence type="ECO:0000313" key="9">
    <source>
        <dbReference type="EMBL" id="GAX81410.1"/>
    </source>
</evidence>
<dbReference type="GO" id="GO:0005829">
    <property type="term" value="C:cytosol"/>
    <property type="evidence" value="ECO:0007669"/>
    <property type="project" value="TreeGrafter"/>
</dbReference>
<dbReference type="EMBL" id="BEGY01000065">
    <property type="protein sequence ID" value="GAX81410.1"/>
    <property type="molecule type" value="Genomic_DNA"/>
</dbReference>
<evidence type="ECO:0000256" key="2">
    <source>
        <dbReference type="ARBA" id="ARBA00022737"/>
    </source>
</evidence>
<keyword evidence="2" id="KW-0677">Repeat</keyword>
<dbReference type="PANTHER" id="PTHR47640:SF10">
    <property type="entry name" value="TRNA SELENOCYSTEINE 1-ASSOCIATED PROTEIN 1-RELATED"/>
    <property type="match status" value="1"/>
</dbReference>
<keyword evidence="1" id="KW-0479">Metal-binding</keyword>
<proteinExistence type="predicted"/>
<evidence type="ECO:0000256" key="6">
    <source>
        <dbReference type="PROSITE-ProRule" id="PRU00176"/>
    </source>
</evidence>
<feature type="domain" description="RRM" evidence="8">
    <location>
        <begin position="6"/>
        <end position="85"/>
    </location>
</feature>
<dbReference type="Gene3D" id="3.30.70.330">
    <property type="match status" value="2"/>
</dbReference>
<evidence type="ECO:0000256" key="1">
    <source>
        <dbReference type="ARBA" id="ARBA00022723"/>
    </source>
</evidence>
<dbReference type="Pfam" id="PF00076">
    <property type="entry name" value="RRM_1"/>
    <property type="match status" value="2"/>
</dbReference>
<dbReference type="InterPro" id="IPR012677">
    <property type="entry name" value="Nucleotide-bd_a/b_plait_sf"/>
</dbReference>
<dbReference type="SMART" id="SM00360">
    <property type="entry name" value="RRM"/>
    <property type="match status" value="2"/>
</dbReference>
<sequence length="337" mass="35279">MENNDFSIFVGDLGPEIDDVYLLQFFQAYYASARSAKVIIDPTTGRSKGYGFVRFIVETERDRSLTEMNGVFVGSRAIRVSLATQKKPHVPGNGPPGITGGGGGSFSSAPPGTFLDPNDPNNSTLFVGGLSPMITEDILRQVFLRYGDISYTKIPQGKGCGFVQFLERRAAEQAMNEMNGTMIYGSSIRISWGRSSKPGGVAAGGGGAAPAYHSAYGTGATSAAAYGGFSYDPYTGAYTAAPAAGAYGAAAAADPYAAYGYADPYAAYQYGAAGYGGSYNAAAGAHTQTPPPPPQQGVPTLYDPLAPIDVDKLNSNFMARQLPMLTGSFMKSLIKTV</sequence>
<feature type="region of interest" description="Disordered" evidence="7">
    <location>
        <begin position="85"/>
        <end position="120"/>
    </location>
</feature>
<dbReference type="GO" id="GO:0008270">
    <property type="term" value="F:zinc ion binding"/>
    <property type="evidence" value="ECO:0007669"/>
    <property type="project" value="UniProtKB-KW"/>
</dbReference>
<dbReference type="InterPro" id="IPR050825">
    <property type="entry name" value="RBM42_RBP45_47-like"/>
</dbReference>
<dbReference type="FunFam" id="3.30.70.330:FF:000476">
    <property type="entry name" value="Zinc finger CCCH domain-containing protein 4"/>
    <property type="match status" value="1"/>
</dbReference>
<evidence type="ECO:0000256" key="3">
    <source>
        <dbReference type="ARBA" id="ARBA00022771"/>
    </source>
</evidence>
<keyword evidence="4" id="KW-0862">Zinc</keyword>
<dbReference type="Proteomes" id="UP000232323">
    <property type="component" value="Unassembled WGS sequence"/>
</dbReference>
<dbReference type="PANTHER" id="PTHR47640">
    <property type="entry name" value="TRNA SELENOCYSTEINE 1-ASSOCIATED PROTEIN 1-RELATED-RELATED"/>
    <property type="match status" value="1"/>
</dbReference>
<dbReference type="OrthoDB" id="446113at2759"/>
<evidence type="ECO:0000259" key="8">
    <source>
        <dbReference type="PROSITE" id="PS50102"/>
    </source>
</evidence>
<feature type="compositionally biased region" description="Gly residues" evidence="7">
    <location>
        <begin position="95"/>
        <end position="105"/>
    </location>
</feature>
<reference evidence="9 10" key="1">
    <citation type="submission" date="2017-08" db="EMBL/GenBank/DDBJ databases">
        <title>Acidophilic green algal genome provides insights into adaptation to an acidic environment.</title>
        <authorList>
            <person name="Hirooka S."/>
            <person name="Hirose Y."/>
            <person name="Kanesaki Y."/>
            <person name="Higuchi S."/>
            <person name="Fujiwara T."/>
            <person name="Onuma R."/>
            <person name="Era A."/>
            <person name="Ohbayashi R."/>
            <person name="Uzuka A."/>
            <person name="Nozaki H."/>
            <person name="Yoshikawa H."/>
            <person name="Miyagishima S.Y."/>
        </authorList>
    </citation>
    <scope>NUCLEOTIDE SEQUENCE [LARGE SCALE GENOMIC DNA]</scope>
    <source>
        <strain evidence="9 10">NIES-2499</strain>
    </source>
</reference>
<evidence type="ECO:0000256" key="4">
    <source>
        <dbReference type="ARBA" id="ARBA00022833"/>
    </source>
</evidence>
<dbReference type="CDD" id="cd12345">
    <property type="entry name" value="RRM2_SECp43_like"/>
    <property type="match status" value="1"/>
</dbReference>
<dbReference type="SUPFAM" id="SSF54928">
    <property type="entry name" value="RNA-binding domain, RBD"/>
    <property type="match status" value="2"/>
</dbReference>
<name>A0A250XF52_9CHLO</name>
<evidence type="ECO:0000256" key="5">
    <source>
        <dbReference type="ARBA" id="ARBA00022884"/>
    </source>
</evidence>
<keyword evidence="10" id="KW-1185">Reference proteome</keyword>
<dbReference type="AlphaFoldDB" id="A0A250XF52"/>
<accession>A0A250XF52</accession>
<dbReference type="InterPro" id="IPR035979">
    <property type="entry name" value="RBD_domain_sf"/>
</dbReference>
<protein>
    <recommendedName>
        <fullName evidence="8">RRM domain-containing protein</fullName>
    </recommendedName>
</protein>
<dbReference type="GO" id="GO:0003729">
    <property type="term" value="F:mRNA binding"/>
    <property type="evidence" value="ECO:0007669"/>
    <property type="project" value="InterPro"/>
</dbReference>
<organism evidence="9 10">
    <name type="scientific">Chlamydomonas eustigma</name>
    <dbReference type="NCBI Taxonomy" id="1157962"/>
    <lineage>
        <taxon>Eukaryota</taxon>
        <taxon>Viridiplantae</taxon>
        <taxon>Chlorophyta</taxon>
        <taxon>core chlorophytes</taxon>
        <taxon>Chlorophyceae</taxon>
        <taxon>CS clade</taxon>
        <taxon>Chlamydomonadales</taxon>
        <taxon>Chlamydomonadaceae</taxon>
        <taxon>Chlamydomonas</taxon>
    </lineage>
</organism>
<dbReference type="STRING" id="1157962.A0A250XF52"/>